<dbReference type="Pfam" id="PF01381">
    <property type="entry name" value="HTH_3"/>
    <property type="match status" value="1"/>
</dbReference>
<dbReference type="EMBL" id="VTDN01000007">
    <property type="protein sequence ID" value="MEB5477288.1"/>
    <property type="molecule type" value="Genomic_DNA"/>
</dbReference>
<dbReference type="InterPro" id="IPR015927">
    <property type="entry name" value="Peptidase_S24_S26A/B/C"/>
</dbReference>
<keyword evidence="3" id="KW-0804">Transcription</keyword>
<evidence type="ECO:0000256" key="1">
    <source>
        <dbReference type="ARBA" id="ARBA00023015"/>
    </source>
</evidence>
<dbReference type="Pfam" id="PF00717">
    <property type="entry name" value="Peptidase_S24"/>
    <property type="match status" value="1"/>
</dbReference>
<dbReference type="InterPro" id="IPR001387">
    <property type="entry name" value="Cro/C1-type_HTH"/>
</dbReference>
<dbReference type="CDD" id="cd06529">
    <property type="entry name" value="S24_LexA-like"/>
    <property type="match status" value="1"/>
</dbReference>
<accession>A0ABU6DWN3</accession>
<dbReference type="InterPro" id="IPR010982">
    <property type="entry name" value="Lambda_DNA-bd_dom_sf"/>
</dbReference>
<keyword evidence="2" id="KW-0238">DNA-binding</keyword>
<comment type="caution">
    <text evidence="5">The sequence shown here is derived from an EMBL/GenBank/DDBJ whole genome shotgun (WGS) entry which is preliminary data.</text>
</comment>
<sequence>MFIHDRIKEKLKEHGLKQADLARATGKSSVAVTKWMRGENTPKADALKAIASLLKVSDEWLLNGKETKKDKKVENNNINFSDKTVRKIPILDMVQAGNWREVVYDGINGIGDVYTTYQGTIPGDIFSVKVAGESMIPRFQPLDELVIDPNISVSSGDFVIATNNDYEVTFKKYRVTGYDEYGREEFELIALNPDFAPLSSKVHKIRIIGVVVEHINRLK</sequence>
<name>A0ABU6DWN3_9GAMM</name>
<dbReference type="SUPFAM" id="SSF47413">
    <property type="entry name" value="lambda repressor-like DNA-binding domains"/>
    <property type="match status" value="1"/>
</dbReference>
<keyword evidence="1" id="KW-0805">Transcription regulation</keyword>
<proteinExistence type="predicted"/>
<reference evidence="5 6" key="1">
    <citation type="submission" date="2019-08" db="EMBL/GenBank/DDBJ databases">
        <title>Five species of Acinetobacter isolated from floral nectar and animal pollinators.</title>
        <authorList>
            <person name="Hendry T.A."/>
        </authorList>
    </citation>
    <scope>NUCLEOTIDE SEQUENCE [LARGE SCALE GENOMIC DNA]</scope>
    <source>
        <strain evidence="5 6">MD18.27</strain>
    </source>
</reference>
<dbReference type="PROSITE" id="PS50943">
    <property type="entry name" value="HTH_CROC1"/>
    <property type="match status" value="1"/>
</dbReference>
<evidence type="ECO:0000313" key="6">
    <source>
        <dbReference type="Proteomes" id="UP001339883"/>
    </source>
</evidence>
<evidence type="ECO:0000259" key="4">
    <source>
        <dbReference type="PROSITE" id="PS50943"/>
    </source>
</evidence>
<keyword evidence="6" id="KW-1185">Reference proteome</keyword>
<dbReference type="SUPFAM" id="SSF51306">
    <property type="entry name" value="LexA/Signal peptidase"/>
    <property type="match status" value="1"/>
</dbReference>
<gene>
    <name evidence="5" type="ORF">I2F25_09580</name>
</gene>
<organism evidence="5 6">
    <name type="scientific">Acinetobacter pollinis</name>
    <dbReference type="NCBI Taxonomy" id="2605270"/>
    <lineage>
        <taxon>Bacteria</taxon>
        <taxon>Pseudomonadati</taxon>
        <taxon>Pseudomonadota</taxon>
        <taxon>Gammaproteobacteria</taxon>
        <taxon>Moraxellales</taxon>
        <taxon>Moraxellaceae</taxon>
        <taxon>Acinetobacter</taxon>
    </lineage>
</organism>
<dbReference type="Gene3D" id="2.10.109.10">
    <property type="entry name" value="Umud Fragment, subunit A"/>
    <property type="match status" value="1"/>
</dbReference>
<evidence type="ECO:0000256" key="3">
    <source>
        <dbReference type="ARBA" id="ARBA00023163"/>
    </source>
</evidence>
<dbReference type="InterPro" id="IPR039418">
    <property type="entry name" value="LexA-like"/>
</dbReference>
<dbReference type="InterPro" id="IPR036286">
    <property type="entry name" value="LexA/Signal_pep-like_sf"/>
</dbReference>
<dbReference type="SMART" id="SM00530">
    <property type="entry name" value="HTH_XRE"/>
    <property type="match status" value="1"/>
</dbReference>
<dbReference type="CDD" id="cd00093">
    <property type="entry name" value="HTH_XRE"/>
    <property type="match status" value="1"/>
</dbReference>
<dbReference type="RefSeq" id="WP_325775670.1">
    <property type="nucleotide sequence ID" value="NZ_VTDN01000007.1"/>
</dbReference>
<evidence type="ECO:0000313" key="5">
    <source>
        <dbReference type="EMBL" id="MEB5477288.1"/>
    </source>
</evidence>
<dbReference type="Proteomes" id="UP001339883">
    <property type="component" value="Unassembled WGS sequence"/>
</dbReference>
<feature type="domain" description="HTH cro/C1-type" evidence="4">
    <location>
        <begin position="7"/>
        <end position="61"/>
    </location>
</feature>
<evidence type="ECO:0000256" key="2">
    <source>
        <dbReference type="ARBA" id="ARBA00023125"/>
    </source>
</evidence>
<dbReference type="PANTHER" id="PTHR40661:SF3">
    <property type="entry name" value="FELS-1 PROPHAGE TRANSCRIPTIONAL REGULATOR"/>
    <property type="match status" value="1"/>
</dbReference>
<protein>
    <submittedName>
        <fullName evidence="5">Helix-turn-helix domain-containing protein</fullName>
    </submittedName>
</protein>
<dbReference type="PANTHER" id="PTHR40661">
    <property type="match status" value="1"/>
</dbReference>
<dbReference type="Gene3D" id="1.10.260.40">
    <property type="entry name" value="lambda repressor-like DNA-binding domains"/>
    <property type="match status" value="1"/>
</dbReference>